<evidence type="ECO:0008006" key="3">
    <source>
        <dbReference type="Google" id="ProtNLM"/>
    </source>
</evidence>
<name>A0A0H2REK2_9AGAM</name>
<dbReference type="Proteomes" id="UP000053477">
    <property type="component" value="Unassembled WGS sequence"/>
</dbReference>
<reference evidence="1 2" key="1">
    <citation type="submission" date="2015-04" db="EMBL/GenBank/DDBJ databases">
        <title>Complete genome sequence of Schizopora paradoxa KUC8140, a cosmopolitan wood degrader in East Asia.</title>
        <authorList>
            <consortium name="DOE Joint Genome Institute"/>
            <person name="Min B."/>
            <person name="Park H."/>
            <person name="Jang Y."/>
            <person name="Kim J.-J."/>
            <person name="Kim K.H."/>
            <person name="Pangilinan J."/>
            <person name="Lipzen A."/>
            <person name="Riley R."/>
            <person name="Grigoriev I.V."/>
            <person name="Spatafora J.W."/>
            <person name="Choi I.-G."/>
        </authorList>
    </citation>
    <scope>NUCLEOTIDE SEQUENCE [LARGE SCALE GENOMIC DNA]</scope>
    <source>
        <strain evidence="1 2">KUC8140</strain>
    </source>
</reference>
<evidence type="ECO:0000313" key="1">
    <source>
        <dbReference type="EMBL" id="KLO07933.1"/>
    </source>
</evidence>
<keyword evidence="2" id="KW-1185">Reference proteome</keyword>
<protein>
    <recommendedName>
        <fullName evidence="3">F-box domain-containing protein</fullName>
    </recommendedName>
</protein>
<dbReference type="InParanoid" id="A0A0H2REK2"/>
<dbReference type="AlphaFoldDB" id="A0A0H2REK2"/>
<accession>A0A0H2REK2</accession>
<proteinExistence type="predicted"/>
<sequence>MSRAPDISVLPPELLENTFNLTIQSISAQDRAFQTLVFSHVCRSFRDVALNSPRLWASLPGRQEDGFSRPAFVEACIERSRDLPMDVALWVHYMKEDRQSSRTRKFFSDHDPLYRGYLVDKTFEWILLRCARWRSCSLHFDYIPEVGLDQEYRAFCDLITSFQNINAPLLEDLLIKTASEICVASLLMLLKTAWNFPSLENLSIEDAVFPIPFQVLPLLRSFTIKLYSGRYPPCSSIINAYKDYMARMTSLSTVRLSFVGCLCNPEPSTTPIAEMPSVEFIEVTVLGCTSYGTQTLWNEFRKFHFPNAIELTVTLDIGDRGNFVLWEDHNVVLYSLLAQSPNDEYLYRYPSLELLVVNVRSSVPPPPPRSNGEPRQLPTLLLPCCCVPSLKHLKIWSPAAHWKLLDGVGEFDASLQPPYFRRAGEVTTINLETVTFDVPGVDGVVPWMKQLTSKMRDTGCWDRFSELTIIQSGDESVVILREEVGRWCEDNS</sequence>
<dbReference type="OrthoDB" id="2884925at2759"/>
<gene>
    <name evidence="1" type="ORF">SCHPADRAFT_944857</name>
</gene>
<evidence type="ECO:0000313" key="2">
    <source>
        <dbReference type="Proteomes" id="UP000053477"/>
    </source>
</evidence>
<organism evidence="1 2">
    <name type="scientific">Schizopora paradoxa</name>
    <dbReference type="NCBI Taxonomy" id="27342"/>
    <lineage>
        <taxon>Eukaryota</taxon>
        <taxon>Fungi</taxon>
        <taxon>Dikarya</taxon>
        <taxon>Basidiomycota</taxon>
        <taxon>Agaricomycotina</taxon>
        <taxon>Agaricomycetes</taxon>
        <taxon>Hymenochaetales</taxon>
        <taxon>Schizoporaceae</taxon>
        <taxon>Schizopora</taxon>
    </lineage>
</organism>
<dbReference type="EMBL" id="KQ086113">
    <property type="protein sequence ID" value="KLO07933.1"/>
    <property type="molecule type" value="Genomic_DNA"/>
</dbReference>